<feature type="compositionally biased region" description="Low complexity" evidence="1">
    <location>
        <begin position="117"/>
        <end position="128"/>
    </location>
</feature>
<organism evidence="2 3">
    <name type="scientific">Mycena alexandri</name>
    <dbReference type="NCBI Taxonomy" id="1745969"/>
    <lineage>
        <taxon>Eukaryota</taxon>
        <taxon>Fungi</taxon>
        <taxon>Dikarya</taxon>
        <taxon>Basidiomycota</taxon>
        <taxon>Agaricomycotina</taxon>
        <taxon>Agaricomycetes</taxon>
        <taxon>Agaricomycetidae</taxon>
        <taxon>Agaricales</taxon>
        <taxon>Marasmiineae</taxon>
        <taxon>Mycenaceae</taxon>
        <taxon>Mycena</taxon>
    </lineage>
</organism>
<feature type="compositionally biased region" description="Basic residues" evidence="1">
    <location>
        <begin position="150"/>
        <end position="162"/>
    </location>
</feature>
<accession>A0AAD6S5X9</accession>
<evidence type="ECO:0000313" key="3">
    <source>
        <dbReference type="Proteomes" id="UP001218188"/>
    </source>
</evidence>
<feature type="compositionally biased region" description="Basic and acidic residues" evidence="1">
    <location>
        <begin position="45"/>
        <end position="55"/>
    </location>
</feature>
<reference evidence="2" key="1">
    <citation type="submission" date="2023-03" db="EMBL/GenBank/DDBJ databases">
        <title>Massive genome expansion in bonnet fungi (Mycena s.s.) driven by repeated elements and novel gene families across ecological guilds.</title>
        <authorList>
            <consortium name="Lawrence Berkeley National Laboratory"/>
            <person name="Harder C.B."/>
            <person name="Miyauchi S."/>
            <person name="Viragh M."/>
            <person name="Kuo A."/>
            <person name="Thoen E."/>
            <person name="Andreopoulos B."/>
            <person name="Lu D."/>
            <person name="Skrede I."/>
            <person name="Drula E."/>
            <person name="Henrissat B."/>
            <person name="Morin E."/>
            <person name="Kohler A."/>
            <person name="Barry K."/>
            <person name="LaButti K."/>
            <person name="Morin E."/>
            <person name="Salamov A."/>
            <person name="Lipzen A."/>
            <person name="Mereny Z."/>
            <person name="Hegedus B."/>
            <person name="Baldrian P."/>
            <person name="Stursova M."/>
            <person name="Weitz H."/>
            <person name="Taylor A."/>
            <person name="Grigoriev I.V."/>
            <person name="Nagy L.G."/>
            <person name="Martin F."/>
            <person name="Kauserud H."/>
        </authorList>
    </citation>
    <scope>NUCLEOTIDE SEQUENCE</scope>
    <source>
        <strain evidence="2">CBHHK200</strain>
    </source>
</reference>
<feature type="compositionally biased region" description="Acidic residues" evidence="1">
    <location>
        <begin position="175"/>
        <end position="200"/>
    </location>
</feature>
<feature type="region of interest" description="Disordered" evidence="1">
    <location>
        <begin position="43"/>
        <end position="230"/>
    </location>
</feature>
<name>A0AAD6S5X9_9AGAR</name>
<dbReference type="EMBL" id="JARJCM010000261">
    <property type="protein sequence ID" value="KAJ7020485.1"/>
    <property type="molecule type" value="Genomic_DNA"/>
</dbReference>
<dbReference type="Proteomes" id="UP001218188">
    <property type="component" value="Unassembled WGS sequence"/>
</dbReference>
<protein>
    <submittedName>
        <fullName evidence="2">Uncharacterized protein</fullName>
    </submittedName>
</protein>
<comment type="caution">
    <text evidence="2">The sequence shown here is derived from an EMBL/GenBank/DDBJ whole genome shotgun (WGS) entry which is preliminary data.</text>
</comment>
<gene>
    <name evidence="2" type="ORF">C8F04DRAFT_1275024</name>
</gene>
<evidence type="ECO:0000313" key="2">
    <source>
        <dbReference type="EMBL" id="KAJ7020485.1"/>
    </source>
</evidence>
<keyword evidence="3" id="KW-1185">Reference proteome</keyword>
<sequence>MARPKSTLTREEVLERRAQAAWEYRQRYDTAIVPSIAPLIPVDSQAEKCHQREGQGSDAKTAPSAVQLEHTVKAAQYRRTYLERRGKATRPSPQTPEKPQAKTPSGKKTVPASSDGTTRPATPPRRALPLPPIPTEPTQGSVKPTARAMAKPKPKHPFRAVHHPMSPSPRSLQEIDADSDESPSEEDSDDESRYADDEDGAPSQQRKLERLGPIMGPLLNHTGDPSYVPLPGQTSYVKHGRRYWHWG</sequence>
<proteinExistence type="predicted"/>
<evidence type="ECO:0000256" key="1">
    <source>
        <dbReference type="SAM" id="MobiDB-lite"/>
    </source>
</evidence>
<dbReference type="AlphaFoldDB" id="A0AAD6S5X9"/>